<evidence type="ECO:0000259" key="2">
    <source>
        <dbReference type="Pfam" id="PF14341"/>
    </source>
</evidence>
<dbReference type="AlphaFoldDB" id="A0A1W6KDA3"/>
<evidence type="ECO:0000313" key="4">
    <source>
        <dbReference type="Proteomes" id="UP000193100"/>
    </source>
</evidence>
<organism evidence="3 4">
    <name type="scientific">Marinobacter salarius</name>
    <dbReference type="NCBI Taxonomy" id="1420917"/>
    <lineage>
        <taxon>Bacteria</taxon>
        <taxon>Pseudomonadati</taxon>
        <taxon>Pseudomonadota</taxon>
        <taxon>Gammaproteobacteria</taxon>
        <taxon>Pseudomonadales</taxon>
        <taxon>Marinobacteraceae</taxon>
        <taxon>Marinobacter</taxon>
    </lineage>
</organism>
<feature type="transmembrane region" description="Helical" evidence="1">
    <location>
        <begin position="25"/>
        <end position="45"/>
    </location>
</feature>
<sequence length="171" mass="18269">MKATRNRVKPPMVDVSPHTKRQRGATLIVALVMLLIISLLAIGGMQGSVMQERMASNAHDSAISFQASEATLRQSENDILNTPGTRVTAFSEAMLDSPWDWDGNNPARSGTGVAGPDVSAQPAYHLARLADVCPIEPGQPCFERYLATSRAQGGSDEAVTVLQSTVLLPPE</sequence>
<accession>A0A1W6KDA3</accession>
<evidence type="ECO:0000313" key="3">
    <source>
        <dbReference type="EMBL" id="ARM85415.1"/>
    </source>
</evidence>
<dbReference type="RefSeq" id="WP_075195687.1">
    <property type="nucleotide sequence ID" value="NZ_CP020931.1"/>
</dbReference>
<gene>
    <name evidence="3" type="ORF">MARSALSMR5_03381</name>
</gene>
<name>A0A1W6KDA3_9GAMM</name>
<dbReference type="STRING" id="1420917.AU15_18070"/>
<keyword evidence="1" id="KW-1133">Transmembrane helix</keyword>
<evidence type="ECO:0000256" key="1">
    <source>
        <dbReference type="SAM" id="Phobius"/>
    </source>
</evidence>
<dbReference type="Pfam" id="PF14341">
    <property type="entry name" value="PilX_N"/>
    <property type="match status" value="1"/>
</dbReference>
<dbReference type="EMBL" id="CP020931">
    <property type="protein sequence ID" value="ARM85415.1"/>
    <property type="molecule type" value="Genomic_DNA"/>
</dbReference>
<protein>
    <submittedName>
        <fullName evidence="3">PilX protein</fullName>
    </submittedName>
</protein>
<dbReference type="Proteomes" id="UP000193100">
    <property type="component" value="Chromosome"/>
</dbReference>
<keyword evidence="1" id="KW-0472">Membrane</keyword>
<dbReference type="GeneID" id="77257306"/>
<proteinExistence type="predicted"/>
<dbReference type="InterPro" id="IPR025746">
    <property type="entry name" value="PilX_N_dom"/>
</dbReference>
<reference evidence="3 4" key="1">
    <citation type="submission" date="2017-04" db="EMBL/GenBank/DDBJ databases">
        <title>Genome Sequence of Marinobacter salarius strain SMR5 Isolated from a culture of the Diatom Skeletonema marinoi.</title>
        <authorList>
            <person name="Topel M."/>
            <person name="Pinder M.I.M."/>
            <person name="Johansson O.N."/>
            <person name="Kourtchenko O."/>
            <person name="Godhe A."/>
            <person name="Clarke A.K."/>
        </authorList>
    </citation>
    <scope>NUCLEOTIDE SEQUENCE [LARGE SCALE GENOMIC DNA]</scope>
    <source>
        <strain evidence="3 4">SMR5</strain>
    </source>
</reference>
<keyword evidence="1" id="KW-0812">Transmembrane</keyword>
<feature type="domain" description="Type 4 fimbrial biogenesis protein PilX N-terminal" evidence="2">
    <location>
        <begin position="23"/>
        <end position="72"/>
    </location>
</feature>